<organism evidence="1 2">
    <name type="scientific">Hebeloma cylindrosporum</name>
    <dbReference type="NCBI Taxonomy" id="76867"/>
    <lineage>
        <taxon>Eukaryota</taxon>
        <taxon>Fungi</taxon>
        <taxon>Dikarya</taxon>
        <taxon>Basidiomycota</taxon>
        <taxon>Agaricomycotina</taxon>
        <taxon>Agaricomycetes</taxon>
        <taxon>Agaricomycetidae</taxon>
        <taxon>Agaricales</taxon>
        <taxon>Agaricineae</taxon>
        <taxon>Hymenogastraceae</taxon>
        <taxon>Hebeloma</taxon>
    </lineage>
</organism>
<keyword evidence="2" id="KW-1185">Reference proteome</keyword>
<reference evidence="2" key="2">
    <citation type="submission" date="2015-01" db="EMBL/GenBank/DDBJ databases">
        <title>Evolutionary Origins and Diversification of the Mycorrhizal Mutualists.</title>
        <authorList>
            <consortium name="DOE Joint Genome Institute"/>
            <consortium name="Mycorrhizal Genomics Consortium"/>
            <person name="Kohler A."/>
            <person name="Kuo A."/>
            <person name="Nagy L.G."/>
            <person name="Floudas D."/>
            <person name="Copeland A."/>
            <person name="Barry K.W."/>
            <person name="Cichocki N."/>
            <person name="Veneault-Fourrey C."/>
            <person name="LaButti K."/>
            <person name="Lindquist E.A."/>
            <person name="Lipzen A."/>
            <person name="Lundell T."/>
            <person name="Morin E."/>
            <person name="Murat C."/>
            <person name="Riley R."/>
            <person name="Ohm R."/>
            <person name="Sun H."/>
            <person name="Tunlid A."/>
            <person name="Henrissat B."/>
            <person name="Grigoriev I.V."/>
            <person name="Hibbett D.S."/>
            <person name="Martin F."/>
        </authorList>
    </citation>
    <scope>NUCLEOTIDE SEQUENCE [LARGE SCALE GENOMIC DNA]</scope>
    <source>
        <strain evidence="2">h7</strain>
    </source>
</reference>
<sequence>MLGSLNATSLVILRRYGCRGISSYASTARSQEDSLMVPTLKKWLYGSGIRSFNRIFALQFDGAREDLIARIPFPSAGPRGLLTKSEVATMDFVRRKLGVPIPKVLAWDPSPSNFVGTEFIITEKCPGMSLAEKLPDTSTASLYSANVAMWMGGLANIRFSQFGSIYYKEDVDESLQARPLYAEGGEEDDCSERFRIGPSVERAFYRLERADMEFDRGPWPDAYSYLKASAECEIQWMKTYANSEEAVRTQRHIGPMHNVARHVSVLKQWISMIPAFIPSSDKLARPALSHPGILSKLVFIDDSDLWDTSGLIGWQGASIQPLFLTGRPEFVRHEASKFKFIKSPGILPANFSQLTPAAQAQALEEQTQSSPFRSFLVMVRSLSPELFDAWVQHQKHAQTLKTLSVSASHVWSQGLPLFEHLLMNTIDEYGKSIPKHPDYPELPVTFSSEEKKRTAKGLQEIATEHKLFGDIKNALHKKGIEMDVDGSVRAEDYTAAREEAKAMRRSILGRLAQKERIMLKAAWPLRDTKFAYNQESCIGK</sequence>
<proteinExistence type="predicted"/>
<dbReference type="InterPro" id="IPR011009">
    <property type="entry name" value="Kinase-like_dom_sf"/>
</dbReference>
<dbReference type="PANTHER" id="PTHR36091">
    <property type="entry name" value="ALTERED INHERITANCE OF MITOCHONDRIA PROTEIN 9, MITOCHONDRIAL"/>
    <property type="match status" value="1"/>
</dbReference>
<reference evidence="1 2" key="1">
    <citation type="submission" date="2014-04" db="EMBL/GenBank/DDBJ databases">
        <authorList>
            <consortium name="DOE Joint Genome Institute"/>
            <person name="Kuo A."/>
            <person name="Gay G."/>
            <person name="Dore J."/>
            <person name="Kohler A."/>
            <person name="Nagy L.G."/>
            <person name="Floudas D."/>
            <person name="Copeland A."/>
            <person name="Barry K.W."/>
            <person name="Cichocki N."/>
            <person name="Veneault-Fourrey C."/>
            <person name="LaButti K."/>
            <person name="Lindquist E.A."/>
            <person name="Lipzen A."/>
            <person name="Lundell T."/>
            <person name="Morin E."/>
            <person name="Murat C."/>
            <person name="Sun H."/>
            <person name="Tunlid A."/>
            <person name="Henrissat B."/>
            <person name="Grigoriev I.V."/>
            <person name="Hibbett D.S."/>
            <person name="Martin F."/>
            <person name="Nordberg H.P."/>
            <person name="Cantor M.N."/>
            <person name="Hua S.X."/>
        </authorList>
    </citation>
    <scope>NUCLEOTIDE SEQUENCE [LARGE SCALE GENOMIC DNA]</scope>
    <source>
        <strain evidence="2">h7</strain>
    </source>
</reference>
<dbReference type="PANTHER" id="PTHR36091:SF2">
    <property type="entry name" value="AMINOGLYCOSIDE PHOSPHOTRANSFERASE DOMAIN-CONTAINING PROTEIN"/>
    <property type="match status" value="1"/>
</dbReference>
<accession>A0A0C3C0N5</accession>
<protein>
    <recommendedName>
        <fullName evidence="3">Aminoglycoside phosphotransferase domain-containing protein</fullName>
    </recommendedName>
</protein>
<dbReference type="GO" id="GO:0005739">
    <property type="term" value="C:mitochondrion"/>
    <property type="evidence" value="ECO:0007669"/>
    <property type="project" value="TreeGrafter"/>
</dbReference>
<gene>
    <name evidence="1" type="ORF">M413DRAFT_77426</name>
</gene>
<dbReference type="SUPFAM" id="SSF56112">
    <property type="entry name" value="Protein kinase-like (PK-like)"/>
    <property type="match status" value="1"/>
</dbReference>
<evidence type="ECO:0008006" key="3">
    <source>
        <dbReference type="Google" id="ProtNLM"/>
    </source>
</evidence>
<evidence type="ECO:0000313" key="1">
    <source>
        <dbReference type="EMBL" id="KIM37221.1"/>
    </source>
</evidence>
<evidence type="ECO:0000313" key="2">
    <source>
        <dbReference type="Proteomes" id="UP000053424"/>
    </source>
</evidence>
<name>A0A0C3C0N5_HEBCY</name>
<dbReference type="OrthoDB" id="2968323at2759"/>
<dbReference type="AlphaFoldDB" id="A0A0C3C0N5"/>
<dbReference type="EMBL" id="KN831799">
    <property type="protein sequence ID" value="KIM37221.1"/>
    <property type="molecule type" value="Genomic_DNA"/>
</dbReference>
<dbReference type="Proteomes" id="UP000053424">
    <property type="component" value="Unassembled WGS sequence"/>
</dbReference>
<dbReference type="HOGENOM" id="CLU_019189_13_1_1"/>
<dbReference type="InterPro" id="IPR051035">
    <property type="entry name" value="Mito_inheritance_9"/>
</dbReference>